<keyword evidence="6" id="KW-0812">Transmembrane</keyword>
<comment type="similarity">
    <text evidence="4">Belongs to the KAR5 family.</text>
</comment>
<evidence type="ECO:0000256" key="11">
    <source>
        <dbReference type="ARBA" id="ARBA00023180"/>
    </source>
</evidence>
<evidence type="ECO:0000313" key="15">
    <source>
        <dbReference type="EMBL" id="KAF2718002.1"/>
    </source>
</evidence>
<evidence type="ECO:0000256" key="13">
    <source>
        <dbReference type="SAM" id="MobiDB-lite"/>
    </source>
</evidence>
<feature type="compositionally biased region" description="Pro residues" evidence="13">
    <location>
        <begin position="39"/>
        <end position="48"/>
    </location>
</feature>
<proteinExistence type="inferred from homology"/>
<keyword evidence="8" id="KW-0256">Endoplasmic reticulum</keyword>
<feature type="chain" id="PRO_5040462997" evidence="14">
    <location>
        <begin position="21"/>
        <end position="273"/>
    </location>
</feature>
<evidence type="ECO:0000256" key="4">
    <source>
        <dbReference type="ARBA" id="ARBA00010473"/>
    </source>
</evidence>
<evidence type="ECO:0000256" key="14">
    <source>
        <dbReference type="SAM" id="SignalP"/>
    </source>
</evidence>
<dbReference type="PANTHER" id="PTHR28012:SF1">
    <property type="entry name" value="NUCLEAR FUSION PROTEIN KAR5"/>
    <property type="match status" value="1"/>
</dbReference>
<evidence type="ECO:0000256" key="2">
    <source>
        <dbReference type="ARBA" id="ARBA00004126"/>
    </source>
</evidence>
<evidence type="ECO:0000256" key="8">
    <source>
        <dbReference type="ARBA" id="ARBA00022824"/>
    </source>
</evidence>
<comment type="caution">
    <text evidence="15">The sequence shown here is derived from an EMBL/GenBank/DDBJ whole genome shotgun (WGS) entry which is preliminary data.</text>
</comment>
<keyword evidence="10" id="KW-0472">Membrane</keyword>
<dbReference type="GO" id="GO:0005789">
    <property type="term" value="C:endoplasmic reticulum membrane"/>
    <property type="evidence" value="ECO:0007669"/>
    <property type="project" value="UniProtKB-SubCell"/>
</dbReference>
<keyword evidence="12" id="KW-0539">Nucleus</keyword>
<dbReference type="EMBL" id="MU003832">
    <property type="protein sequence ID" value="KAF2718002.1"/>
    <property type="molecule type" value="Genomic_DNA"/>
</dbReference>
<comment type="function">
    <text evidence="1">Required for nuclear membrane fusion during karyogamy.</text>
</comment>
<keyword evidence="16" id="KW-1185">Reference proteome</keyword>
<accession>A0A9P4UJI6</accession>
<keyword evidence="9" id="KW-1133">Transmembrane helix</keyword>
<organism evidence="15 16">
    <name type="scientific">Polychaeton citri CBS 116435</name>
    <dbReference type="NCBI Taxonomy" id="1314669"/>
    <lineage>
        <taxon>Eukaryota</taxon>
        <taxon>Fungi</taxon>
        <taxon>Dikarya</taxon>
        <taxon>Ascomycota</taxon>
        <taxon>Pezizomycotina</taxon>
        <taxon>Dothideomycetes</taxon>
        <taxon>Dothideomycetidae</taxon>
        <taxon>Capnodiales</taxon>
        <taxon>Capnodiaceae</taxon>
        <taxon>Polychaeton</taxon>
    </lineage>
</organism>
<dbReference type="InterPro" id="IPR007292">
    <property type="entry name" value="Nuclear_fusion_Kar5"/>
</dbReference>
<protein>
    <submittedName>
        <fullName evidence="15">Uncharacterized protein</fullName>
    </submittedName>
</protein>
<evidence type="ECO:0000313" key="16">
    <source>
        <dbReference type="Proteomes" id="UP000799441"/>
    </source>
</evidence>
<feature type="region of interest" description="Disordered" evidence="13">
    <location>
        <begin position="35"/>
        <end position="56"/>
    </location>
</feature>
<evidence type="ECO:0000256" key="6">
    <source>
        <dbReference type="ARBA" id="ARBA00022692"/>
    </source>
</evidence>
<reference evidence="15" key="1">
    <citation type="journal article" date="2020" name="Stud. Mycol.">
        <title>101 Dothideomycetes genomes: a test case for predicting lifestyles and emergence of pathogens.</title>
        <authorList>
            <person name="Haridas S."/>
            <person name="Albert R."/>
            <person name="Binder M."/>
            <person name="Bloem J."/>
            <person name="Labutti K."/>
            <person name="Salamov A."/>
            <person name="Andreopoulos B."/>
            <person name="Baker S."/>
            <person name="Barry K."/>
            <person name="Bills G."/>
            <person name="Bluhm B."/>
            <person name="Cannon C."/>
            <person name="Castanera R."/>
            <person name="Culley D."/>
            <person name="Daum C."/>
            <person name="Ezra D."/>
            <person name="Gonzalez J."/>
            <person name="Henrissat B."/>
            <person name="Kuo A."/>
            <person name="Liang C."/>
            <person name="Lipzen A."/>
            <person name="Lutzoni F."/>
            <person name="Magnuson J."/>
            <person name="Mondo S."/>
            <person name="Nolan M."/>
            <person name="Ohm R."/>
            <person name="Pangilinan J."/>
            <person name="Park H.-J."/>
            <person name="Ramirez L."/>
            <person name="Alfaro M."/>
            <person name="Sun H."/>
            <person name="Tritt A."/>
            <person name="Yoshinaga Y."/>
            <person name="Zwiers L.-H."/>
            <person name="Turgeon B."/>
            <person name="Goodwin S."/>
            <person name="Spatafora J."/>
            <person name="Crous P."/>
            <person name="Grigoriev I."/>
        </authorList>
    </citation>
    <scope>NUCLEOTIDE SEQUENCE</scope>
    <source>
        <strain evidence="15">CBS 116435</strain>
    </source>
</reference>
<evidence type="ECO:0000256" key="10">
    <source>
        <dbReference type="ARBA" id="ARBA00023136"/>
    </source>
</evidence>
<dbReference type="OrthoDB" id="5311848at2759"/>
<evidence type="ECO:0000256" key="5">
    <source>
        <dbReference type="ARBA" id="ARBA00022459"/>
    </source>
</evidence>
<feature type="signal peptide" evidence="14">
    <location>
        <begin position="1"/>
        <end position="20"/>
    </location>
</feature>
<dbReference type="PANTHER" id="PTHR28012">
    <property type="entry name" value="NUCLEAR FUSION PROTEIN KAR5"/>
    <property type="match status" value="1"/>
</dbReference>
<keyword evidence="5" id="KW-0415">Karyogamy</keyword>
<evidence type="ECO:0000256" key="12">
    <source>
        <dbReference type="ARBA" id="ARBA00023242"/>
    </source>
</evidence>
<keyword evidence="7 14" id="KW-0732">Signal</keyword>
<evidence type="ECO:0000256" key="9">
    <source>
        <dbReference type="ARBA" id="ARBA00022989"/>
    </source>
</evidence>
<keyword evidence="11" id="KW-0325">Glycoprotein</keyword>
<evidence type="ECO:0000256" key="3">
    <source>
        <dbReference type="ARBA" id="ARBA00004586"/>
    </source>
</evidence>
<sequence>MLFSFCPYAVIALVVTQVASTNYGRTDRLTRFWRLQSDAPPPPPPPRLPTNEQESHPIEPANFFSQRTKEVLSILQNVQKLPTCNKNAAKALIHDCQSLETDPLEQIKAVYAARLAVCELLEAKANIPPACSSFLPKISSSSKQYMRGWLRPGSLTKPTIYDARYEQATEEDLISCLAQLRREPQSWTSYSNNRQNAVVMCRAARAEIEQDENINLFKSFTEATYRQMSDLFETREYYEAVKKDFHELSTKIQDFHIQLYENHEDIKTKIQLS</sequence>
<name>A0A9P4UJI6_9PEZI</name>
<dbReference type="GO" id="GO:0031965">
    <property type="term" value="C:nuclear membrane"/>
    <property type="evidence" value="ECO:0007669"/>
    <property type="project" value="UniProtKB-SubCell"/>
</dbReference>
<evidence type="ECO:0000256" key="1">
    <source>
        <dbReference type="ARBA" id="ARBA00003389"/>
    </source>
</evidence>
<dbReference type="Proteomes" id="UP000799441">
    <property type="component" value="Unassembled WGS sequence"/>
</dbReference>
<evidence type="ECO:0000256" key="7">
    <source>
        <dbReference type="ARBA" id="ARBA00022729"/>
    </source>
</evidence>
<gene>
    <name evidence="15" type="ORF">K431DRAFT_315288</name>
</gene>
<dbReference type="GO" id="GO:0000742">
    <property type="term" value="P:karyogamy involved in conjugation with cellular fusion"/>
    <property type="evidence" value="ECO:0007669"/>
    <property type="project" value="InterPro"/>
</dbReference>
<comment type="subcellular location">
    <subcellularLocation>
        <location evidence="3">Endoplasmic reticulum membrane</location>
    </subcellularLocation>
    <subcellularLocation>
        <location evidence="2">Nucleus membrane</location>
    </subcellularLocation>
</comment>
<dbReference type="GO" id="GO:0048288">
    <property type="term" value="P:nuclear membrane fusion involved in karyogamy"/>
    <property type="evidence" value="ECO:0007669"/>
    <property type="project" value="InterPro"/>
</dbReference>
<dbReference type="AlphaFoldDB" id="A0A9P4UJI6"/>